<evidence type="ECO:0000313" key="10">
    <source>
        <dbReference type="Proteomes" id="UP000267821"/>
    </source>
</evidence>
<dbReference type="GO" id="GO:0008289">
    <property type="term" value="F:lipid binding"/>
    <property type="evidence" value="ECO:0007669"/>
    <property type="project" value="UniProtKB-KW"/>
</dbReference>
<proteinExistence type="predicted"/>
<feature type="domain" description="Thiolase N-terminal" evidence="7">
    <location>
        <begin position="21"/>
        <end position="230"/>
    </location>
</feature>
<dbReference type="PANTHER" id="PTHR42870">
    <property type="entry name" value="ACETYL-COA C-ACETYLTRANSFERASE"/>
    <property type="match status" value="1"/>
</dbReference>
<dbReference type="EMBL" id="ML121529">
    <property type="protein sequence ID" value="RPB28610.1"/>
    <property type="molecule type" value="Genomic_DNA"/>
</dbReference>
<dbReference type="STRING" id="1051890.A0A3N4M0L7"/>
<dbReference type="AlphaFoldDB" id="A0A3N4M0L7"/>
<evidence type="ECO:0000313" key="9">
    <source>
        <dbReference type="EMBL" id="RPB28610.1"/>
    </source>
</evidence>
<dbReference type="SUPFAM" id="SSF53901">
    <property type="entry name" value="Thiolase-like"/>
    <property type="match status" value="2"/>
</dbReference>
<dbReference type="Pfam" id="PF22691">
    <property type="entry name" value="Thiolase_C_1"/>
    <property type="match status" value="1"/>
</dbReference>
<organism evidence="9 10">
    <name type="scientific">Terfezia boudieri ATCC MYA-4762</name>
    <dbReference type="NCBI Taxonomy" id="1051890"/>
    <lineage>
        <taxon>Eukaryota</taxon>
        <taxon>Fungi</taxon>
        <taxon>Dikarya</taxon>
        <taxon>Ascomycota</taxon>
        <taxon>Pezizomycotina</taxon>
        <taxon>Pezizomycetes</taxon>
        <taxon>Pezizales</taxon>
        <taxon>Pezizaceae</taxon>
        <taxon>Terfezia</taxon>
    </lineage>
</organism>
<dbReference type="Proteomes" id="UP000267821">
    <property type="component" value="Unassembled WGS sequence"/>
</dbReference>
<keyword evidence="2" id="KW-0813">Transport</keyword>
<protein>
    <recommendedName>
        <fullName evidence="1">propanoyl-CoA C-acyltransferase</fullName>
        <ecNumber evidence="1">2.3.1.176</ecNumber>
    </recommendedName>
    <alternativeName>
        <fullName evidence="6">Propanoyl-CoA C-acyltransferase</fullName>
    </alternativeName>
</protein>
<dbReference type="EC" id="2.3.1.176" evidence="1"/>
<accession>A0A3N4M0L7</accession>
<dbReference type="CDD" id="cd00829">
    <property type="entry name" value="SCP-x_thiolase"/>
    <property type="match status" value="1"/>
</dbReference>
<evidence type="ECO:0000256" key="5">
    <source>
        <dbReference type="ARBA" id="ARBA00023121"/>
    </source>
</evidence>
<evidence type="ECO:0000256" key="2">
    <source>
        <dbReference type="ARBA" id="ARBA00022448"/>
    </source>
</evidence>
<dbReference type="InterPro" id="IPR055140">
    <property type="entry name" value="Thiolase_C_2"/>
</dbReference>
<evidence type="ECO:0000256" key="3">
    <source>
        <dbReference type="ARBA" id="ARBA00022679"/>
    </source>
</evidence>
<dbReference type="Gene3D" id="3.40.47.10">
    <property type="match status" value="1"/>
</dbReference>
<evidence type="ECO:0000256" key="1">
    <source>
        <dbReference type="ARBA" id="ARBA00012352"/>
    </source>
</evidence>
<dbReference type="InterPro" id="IPR020616">
    <property type="entry name" value="Thiolase_N"/>
</dbReference>
<sequence length="466" mass="50247">MSVQPVYVLGVGLTKFIKPRGQVDYPEMGYEAGVKAMLDAGITYDDVDLGVACYVYGDSTCGQRVFYQFGMTQIPIYNQNNNCATGSTGLHLARTLLSTSPTSNVALIVGWEKMAPGSLKSAFPTHTSPLDKLARMMFETNGVDMKAPGAAQFFGNAAREYIALHGATKDDFAEVARVAHEHSQWNPYSQFRDVYTKEQILASPNVFDPLTKLQCCPTSDGAAAAVLVTKSFLDKHPELRPRAVLIAGQAMTTDAVSAFSRSAVDLIGYDMTSRAASSAYEQASFDPKSTTPFPVELHDCFSGNVIVTLDALHLTPSRGTAHQLYRSPETLPSLLNPKAKMVVNPSGGLISKGHPLGATGLAQCAELVWQLRGWANNRLVKGAEVGLQHNLGLGGAAVVTVYRRADGGRASSVGDEEVKRVSGVGYNPAVEARSGVSEEMRRRACSVDREVGYMLQTKRERERAAL</sequence>
<name>A0A3N4M0L7_9PEZI</name>
<evidence type="ECO:0000259" key="7">
    <source>
        <dbReference type="Pfam" id="PF00108"/>
    </source>
</evidence>
<dbReference type="PROSITE" id="PS00737">
    <property type="entry name" value="THIOLASE_2"/>
    <property type="match status" value="1"/>
</dbReference>
<gene>
    <name evidence="9" type="ORF">L211DRAFT_845637</name>
</gene>
<reference evidence="9 10" key="1">
    <citation type="journal article" date="2018" name="Nat. Ecol. Evol.">
        <title>Pezizomycetes genomes reveal the molecular basis of ectomycorrhizal truffle lifestyle.</title>
        <authorList>
            <person name="Murat C."/>
            <person name="Payen T."/>
            <person name="Noel B."/>
            <person name="Kuo A."/>
            <person name="Morin E."/>
            <person name="Chen J."/>
            <person name="Kohler A."/>
            <person name="Krizsan K."/>
            <person name="Balestrini R."/>
            <person name="Da Silva C."/>
            <person name="Montanini B."/>
            <person name="Hainaut M."/>
            <person name="Levati E."/>
            <person name="Barry K.W."/>
            <person name="Belfiori B."/>
            <person name="Cichocki N."/>
            <person name="Clum A."/>
            <person name="Dockter R.B."/>
            <person name="Fauchery L."/>
            <person name="Guy J."/>
            <person name="Iotti M."/>
            <person name="Le Tacon F."/>
            <person name="Lindquist E.A."/>
            <person name="Lipzen A."/>
            <person name="Malagnac F."/>
            <person name="Mello A."/>
            <person name="Molinier V."/>
            <person name="Miyauchi S."/>
            <person name="Poulain J."/>
            <person name="Riccioni C."/>
            <person name="Rubini A."/>
            <person name="Sitrit Y."/>
            <person name="Splivallo R."/>
            <person name="Traeger S."/>
            <person name="Wang M."/>
            <person name="Zifcakova L."/>
            <person name="Wipf D."/>
            <person name="Zambonelli A."/>
            <person name="Paolocci F."/>
            <person name="Nowrousian M."/>
            <person name="Ottonello S."/>
            <person name="Baldrian P."/>
            <person name="Spatafora J.W."/>
            <person name="Henrissat B."/>
            <person name="Nagy L.G."/>
            <person name="Aury J.M."/>
            <person name="Wincker P."/>
            <person name="Grigoriev I.V."/>
            <person name="Bonfante P."/>
            <person name="Martin F.M."/>
        </authorList>
    </citation>
    <scope>NUCLEOTIDE SEQUENCE [LARGE SCALE GENOMIC DNA]</scope>
    <source>
        <strain evidence="9 10">ATCC MYA-4762</strain>
    </source>
</reference>
<keyword evidence="10" id="KW-1185">Reference proteome</keyword>
<keyword evidence="3" id="KW-0808">Transferase</keyword>
<evidence type="ECO:0000259" key="8">
    <source>
        <dbReference type="Pfam" id="PF22691"/>
    </source>
</evidence>
<dbReference type="GO" id="GO:0016747">
    <property type="term" value="F:acyltransferase activity, transferring groups other than amino-acyl groups"/>
    <property type="evidence" value="ECO:0007669"/>
    <property type="project" value="InterPro"/>
</dbReference>
<dbReference type="InterPro" id="IPR020613">
    <property type="entry name" value="Thiolase_CS"/>
</dbReference>
<keyword evidence="5" id="KW-0446">Lipid-binding</keyword>
<dbReference type="InterPro" id="IPR016039">
    <property type="entry name" value="Thiolase-like"/>
</dbReference>
<dbReference type="PANTHER" id="PTHR42870:SF1">
    <property type="entry name" value="NON-SPECIFIC LIPID-TRANSFER PROTEIN-LIKE 2"/>
    <property type="match status" value="1"/>
</dbReference>
<dbReference type="NCBIfam" id="NF006102">
    <property type="entry name" value="PRK08256.1"/>
    <property type="match status" value="1"/>
</dbReference>
<feature type="domain" description="Thiolase C-terminal" evidence="8">
    <location>
        <begin position="264"/>
        <end position="398"/>
    </location>
</feature>
<evidence type="ECO:0000256" key="4">
    <source>
        <dbReference type="ARBA" id="ARBA00023055"/>
    </source>
</evidence>
<keyword evidence="4" id="KW-0445">Lipid transport</keyword>
<dbReference type="InParanoid" id="A0A3N4M0L7"/>
<dbReference type="OrthoDB" id="542135at2759"/>
<evidence type="ECO:0000256" key="6">
    <source>
        <dbReference type="ARBA" id="ARBA00032316"/>
    </source>
</evidence>
<dbReference type="Pfam" id="PF00108">
    <property type="entry name" value="Thiolase_N"/>
    <property type="match status" value="1"/>
</dbReference>
<dbReference type="GO" id="GO:0006869">
    <property type="term" value="P:lipid transport"/>
    <property type="evidence" value="ECO:0007669"/>
    <property type="project" value="UniProtKB-KW"/>
</dbReference>